<evidence type="ECO:0000313" key="1">
    <source>
        <dbReference type="EMBL" id="KAJ2789722.1"/>
    </source>
</evidence>
<dbReference type="Proteomes" id="UP001140087">
    <property type="component" value="Unassembled WGS sequence"/>
</dbReference>
<gene>
    <name evidence="1" type="ORF">H4R21_006675</name>
</gene>
<proteinExistence type="predicted"/>
<feature type="non-terminal residue" evidence="1">
    <location>
        <position position="127"/>
    </location>
</feature>
<evidence type="ECO:0000313" key="2">
    <source>
        <dbReference type="Proteomes" id="UP001140087"/>
    </source>
</evidence>
<reference evidence="1" key="1">
    <citation type="submission" date="2022-07" db="EMBL/GenBank/DDBJ databases">
        <title>Phylogenomic reconstructions and comparative analyses of Kickxellomycotina fungi.</title>
        <authorList>
            <person name="Reynolds N.K."/>
            <person name="Stajich J.E."/>
            <person name="Barry K."/>
            <person name="Grigoriev I.V."/>
            <person name="Crous P."/>
            <person name="Smith M.E."/>
        </authorList>
    </citation>
    <scope>NUCLEOTIDE SEQUENCE</scope>
    <source>
        <strain evidence="1">BCRC 34780</strain>
    </source>
</reference>
<organism evidence="1 2">
    <name type="scientific">Coemansia helicoidea</name>
    <dbReference type="NCBI Taxonomy" id="1286919"/>
    <lineage>
        <taxon>Eukaryota</taxon>
        <taxon>Fungi</taxon>
        <taxon>Fungi incertae sedis</taxon>
        <taxon>Zoopagomycota</taxon>
        <taxon>Kickxellomycotina</taxon>
        <taxon>Kickxellomycetes</taxon>
        <taxon>Kickxellales</taxon>
        <taxon>Kickxellaceae</taxon>
        <taxon>Coemansia</taxon>
    </lineage>
</organism>
<protein>
    <submittedName>
        <fullName evidence="1">Uncharacterized protein</fullName>
    </submittedName>
</protein>
<accession>A0ACC1KH21</accession>
<name>A0ACC1KH21_9FUNG</name>
<keyword evidence="2" id="KW-1185">Reference proteome</keyword>
<dbReference type="EMBL" id="JANBUN010003699">
    <property type="protein sequence ID" value="KAJ2789722.1"/>
    <property type="molecule type" value="Genomic_DNA"/>
</dbReference>
<comment type="caution">
    <text evidence="1">The sequence shown here is derived from an EMBL/GenBank/DDBJ whole genome shotgun (WGS) entry which is preliminary data.</text>
</comment>
<sequence length="127" mass="13969">MDAVREEQRENQEFVDWALFAIDDLHWQHDGAQRPEGEDDGARPVRPEFDYPLLLGFIRRAFGRPEEGAAQPPPAMPCIMSDGRDGGGPAEAFAEAYFDLLVEQANPGSLKAPAAPAAAVDAEPFRY</sequence>